<sequence>MKSYNKIITIIKIILGYIVYFFSIFISRKKNIWIFGSFGVYNDNSRYFYEYCLNNCNDIRSIWISKNRYSVNEAHKKGEAYYLYSIKGVYYALKGGVYIYSSYLSDISFFTSKNALRVNLWHGIPLKKIEFDINSKPLVSIFQQATILTKIIHPAQHATPNLLLSPSKYVSEYSFKNAFRVTDDAMIYARYPRVTKLLECVSMNQFAGYHKVFLYAPTWRDSGKDFIKEANFEFEKFNKFLIKNNSLLLLKLHPSTKINLEVEYSNINLIDNQLDPIILMKTADCLITDYSSIYFDYLYLDRPIIFFCFDKDNYLLNREMYFDYTTITPGKIVNDQYMLINEMNNIIQGKDFYTHERKKCFALFKLEEKNNIDIVKSIKKENI</sequence>
<feature type="transmembrane region" description="Helical" evidence="7">
    <location>
        <begin position="7"/>
        <end position="26"/>
    </location>
</feature>
<keyword evidence="6 7" id="KW-0472">Membrane</keyword>
<evidence type="ECO:0000256" key="3">
    <source>
        <dbReference type="ARBA" id="ARBA00022475"/>
    </source>
</evidence>
<evidence type="ECO:0000313" key="8">
    <source>
        <dbReference type="EMBL" id="AXY99925.1"/>
    </source>
</evidence>
<dbReference type="InterPro" id="IPR051612">
    <property type="entry name" value="Teichoic_Acid_Biosynth"/>
</dbReference>
<name>A0A385JNJ9_PROMI</name>
<dbReference type="Gene3D" id="3.40.50.11820">
    <property type="match status" value="1"/>
</dbReference>
<dbReference type="GO" id="GO:0019350">
    <property type="term" value="P:teichoic acid biosynthetic process"/>
    <property type="evidence" value="ECO:0007669"/>
    <property type="project" value="UniProtKB-KW"/>
</dbReference>
<keyword evidence="3" id="KW-1003">Cell membrane</keyword>
<reference evidence="8" key="1">
    <citation type="journal article" date="2017" name="PLoS ONE">
        <title>Genetic diversity of the O antigens of Proteus species and the development of a suspension array for molecular serotyping.</title>
        <authorList>
            <person name="Yu X."/>
            <person name="Torzewska A."/>
            <person name="Zhang X."/>
            <person name="Yin Z."/>
            <person name="Drzewiecka D."/>
            <person name="Cao H."/>
            <person name="Liu B."/>
            <person name="Knirel Y.A."/>
            <person name="Rozalski A."/>
            <person name="Wang L."/>
        </authorList>
    </citation>
    <scope>NUCLEOTIDE SEQUENCE</scope>
    <source>
        <strain evidence="8">TG 83</strain>
    </source>
</reference>
<dbReference type="PANTHER" id="PTHR37316">
    <property type="entry name" value="TEICHOIC ACID GLYCEROL-PHOSPHATE PRIMASE"/>
    <property type="match status" value="1"/>
</dbReference>
<dbReference type="Pfam" id="PF04464">
    <property type="entry name" value="Glyphos_transf"/>
    <property type="match status" value="1"/>
</dbReference>
<dbReference type="GO" id="GO:0005886">
    <property type="term" value="C:plasma membrane"/>
    <property type="evidence" value="ECO:0007669"/>
    <property type="project" value="UniProtKB-SubCell"/>
</dbReference>
<accession>A0A385JNJ9</accession>
<dbReference type="RefSeq" id="WP_049256327.1">
    <property type="nucleotide sequence ID" value="NZ_CP118637.1"/>
</dbReference>
<evidence type="ECO:0000256" key="1">
    <source>
        <dbReference type="ARBA" id="ARBA00004202"/>
    </source>
</evidence>
<protein>
    <submittedName>
        <fullName evidence="8">Uncharacterized protein</fullName>
    </submittedName>
</protein>
<dbReference type="GO" id="GO:0047355">
    <property type="term" value="F:CDP-glycerol glycerophosphotransferase activity"/>
    <property type="evidence" value="ECO:0007669"/>
    <property type="project" value="InterPro"/>
</dbReference>
<evidence type="ECO:0000256" key="2">
    <source>
        <dbReference type="ARBA" id="ARBA00010488"/>
    </source>
</evidence>
<organism evidence="8">
    <name type="scientific">Proteus mirabilis</name>
    <dbReference type="NCBI Taxonomy" id="584"/>
    <lineage>
        <taxon>Bacteria</taxon>
        <taxon>Pseudomonadati</taxon>
        <taxon>Pseudomonadota</taxon>
        <taxon>Gammaproteobacteria</taxon>
        <taxon>Enterobacterales</taxon>
        <taxon>Morganellaceae</taxon>
        <taxon>Proteus</taxon>
    </lineage>
</organism>
<dbReference type="Gene3D" id="3.40.50.12580">
    <property type="match status" value="1"/>
</dbReference>
<evidence type="ECO:0000256" key="4">
    <source>
        <dbReference type="ARBA" id="ARBA00022679"/>
    </source>
</evidence>
<comment type="similarity">
    <text evidence="2">Belongs to the CDP-glycerol glycerophosphotransferase family.</text>
</comment>
<comment type="subcellular location">
    <subcellularLocation>
        <location evidence="1">Cell membrane</location>
        <topology evidence="1">Peripheral membrane protein</topology>
    </subcellularLocation>
</comment>
<dbReference type="EMBL" id="KY710725">
    <property type="protein sequence ID" value="AXY99925.1"/>
    <property type="molecule type" value="Genomic_DNA"/>
</dbReference>
<evidence type="ECO:0000256" key="6">
    <source>
        <dbReference type="ARBA" id="ARBA00023136"/>
    </source>
</evidence>
<evidence type="ECO:0000256" key="7">
    <source>
        <dbReference type="SAM" id="Phobius"/>
    </source>
</evidence>
<evidence type="ECO:0000256" key="5">
    <source>
        <dbReference type="ARBA" id="ARBA00022944"/>
    </source>
</evidence>
<dbReference type="InterPro" id="IPR043149">
    <property type="entry name" value="TagF_N"/>
</dbReference>
<dbReference type="InterPro" id="IPR007554">
    <property type="entry name" value="Glycerophosphate_synth"/>
</dbReference>
<dbReference type="InterPro" id="IPR043148">
    <property type="entry name" value="TagF_C"/>
</dbReference>
<keyword evidence="7" id="KW-1133">Transmembrane helix</keyword>
<proteinExistence type="inferred from homology"/>
<dbReference type="PANTHER" id="PTHR37316:SF3">
    <property type="entry name" value="TEICHOIC ACID GLYCEROL-PHOSPHATE TRANSFERASE"/>
    <property type="match status" value="1"/>
</dbReference>
<keyword evidence="7" id="KW-0812">Transmembrane</keyword>
<keyword evidence="4" id="KW-0808">Transferase</keyword>
<dbReference type="SUPFAM" id="SSF53756">
    <property type="entry name" value="UDP-Glycosyltransferase/glycogen phosphorylase"/>
    <property type="match status" value="1"/>
</dbReference>
<dbReference type="AlphaFoldDB" id="A0A385JNJ9"/>
<keyword evidence="5" id="KW-0777">Teichoic acid biosynthesis</keyword>